<dbReference type="PANTHER" id="PTHR33603">
    <property type="entry name" value="METHYLTRANSFERASE"/>
    <property type="match status" value="1"/>
</dbReference>
<dbReference type="InterPro" id="IPR029028">
    <property type="entry name" value="Alpha/beta_knot_MTases"/>
</dbReference>
<dbReference type="EMBL" id="CP001712">
    <property type="protein sequence ID" value="EAR14428.1"/>
    <property type="molecule type" value="Genomic_DNA"/>
</dbReference>
<dbReference type="CDD" id="cd18081">
    <property type="entry name" value="RlmH-like"/>
    <property type="match status" value="1"/>
</dbReference>
<evidence type="ECO:0000256" key="3">
    <source>
        <dbReference type="ARBA" id="ARBA00022691"/>
    </source>
</evidence>
<dbReference type="KEGG" id="rbi:RB2501_00091"/>
<comment type="catalytic activity">
    <reaction evidence="5">
        <text>pseudouridine(1915) in 23S rRNA + S-adenosyl-L-methionine = N(3)-methylpseudouridine(1915) in 23S rRNA + S-adenosyl-L-homocysteine + H(+)</text>
        <dbReference type="Rhea" id="RHEA:42752"/>
        <dbReference type="Rhea" id="RHEA-COMP:10221"/>
        <dbReference type="Rhea" id="RHEA-COMP:10222"/>
        <dbReference type="ChEBI" id="CHEBI:15378"/>
        <dbReference type="ChEBI" id="CHEBI:57856"/>
        <dbReference type="ChEBI" id="CHEBI:59789"/>
        <dbReference type="ChEBI" id="CHEBI:65314"/>
        <dbReference type="ChEBI" id="CHEBI:74486"/>
        <dbReference type="EC" id="2.1.1.177"/>
    </reaction>
</comment>
<evidence type="ECO:0000256" key="5">
    <source>
        <dbReference type="HAMAP-Rule" id="MF_00658"/>
    </source>
</evidence>
<dbReference type="Pfam" id="PF02590">
    <property type="entry name" value="SPOUT_MTase"/>
    <property type="match status" value="1"/>
</dbReference>
<dbReference type="OrthoDB" id="9806643at2"/>
<dbReference type="InterPro" id="IPR029026">
    <property type="entry name" value="tRNA_m1G_MTases_N"/>
</dbReference>
<evidence type="ECO:0000256" key="1">
    <source>
        <dbReference type="ARBA" id="ARBA00022603"/>
    </source>
</evidence>
<dbReference type="PIRSF" id="PIRSF004505">
    <property type="entry name" value="MT_bac"/>
    <property type="match status" value="1"/>
</dbReference>
<keyword evidence="7" id="KW-1185">Reference proteome</keyword>
<comment type="subunit">
    <text evidence="5">Homodimer.</text>
</comment>
<evidence type="ECO:0000313" key="7">
    <source>
        <dbReference type="Proteomes" id="UP000009049"/>
    </source>
</evidence>
<feature type="binding site" evidence="5">
    <location>
        <position position="73"/>
    </location>
    <ligand>
        <name>S-adenosyl-L-methionine</name>
        <dbReference type="ChEBI" id="CHEBI:59789"/>
    </ligand>
</feature>
<feature type="binding site" evidence="5">
    <location>
        <begin position="124"/>
        <end position="129"/>
    </location>
    <ligand>
        <name>S-adenosyl-L-methionine</name>
        <dbReference type="ChEBI" id="CHEBI:59789"/>
    </ligand>
</feature>
<keyword evidence="5" id="KW-0698">rRNA processing</keyword>
<dbReference type="AlphaFoldDB" id="A4CNG1"/>
<dbReference type="PANTHER" id="PTHR33603:SF1">
    <property type="entry name" value="RIBOSOMAL RNA LARGE SUBUNIT METHYLTRANSFERASE H"/>
    <property type="match status" value="1"/>
</dbReference>
<name>A4CNG1_ROBBH</name>
<keyword evidence="5" id="KW-0963">Cytoplasm</keyword>
<dbReference type="SUPFAM" id="SSF75217">
    <property type="entry name" value="alpha/beta knot"/>
    <property type="match status" value="1"/>
</dbReference>
<dbReference type="GO" id="GO:0070038">
    <property type="term" value="F:rRNA (pseudouridine-N3-)-methyltransferase activity"/>
    <property type="evidence" value="ECO:0007669"/>
    <property type="project" value="UniProtKB-UniRule"/>
</dbReference>
<dbReference type="EC" id="2.1.1.177" evidence="5"/>
<comment type="similarity">
    <text evidence="4 5">Belongs to the RNA methyltransferase RlmH family.</text>
</comment>
<gene>
    <name evidence="5" type="primary">rlmH</name>
    <name evidence="6" type="ordered locus">RB2501_00091</name>
</gene>
<dbReference type="InterPro" id="IPR003742">
    <property type="entry name" value="RlmH-like"/>
</dbReference>
<keyword evidence="3 5" id="KW-0949">S-adenosyl-L-methionine</keyword>
<evidence type="ECO:0000256" key="4">
    <source>
        <dbReference type="ARBA" id="ARBA00038303"/>
    </source>
</evidence>
<reference evidence="6 7" key="1">
    <citation type="journal article" date="2009" name="J. Bacteriol.">
        <title>Complete genome sequence of Robiginitalea biformata HTCC2501.</title>
        <authorList>
            <person name="Oh H.M."/>
            <person name="Giovannoni S.J."/>
            <person name="Lee K."/>
            <person name="Ferriera S."/>
            <person name="Johnson J."/>
            <person name="Cho J.C."/>
        </authorList>
    </citation>
    <scope>NUCLEOTIDE SEQUENCE [LARGE SCALE GENOMIC DNA]</scope>
    <source>
        <strain evidence="7">ATCC BAA-864 / HTCC2501 / KCTC 12146</strain>
    </source>
</reference>
<keyword evidence="2 5" id="KW-0808">Transferase</keyword>
<evidence type="ECO:0000313" key="6">
    <source>
        <dbReference type="EMBL" id="EAR14428.1"/>
    </source>
</evidence>
<evidence type="ECO:0000256" key="2">
    <source>
        <dbReference type="ARBA" id="ARBA00022679"/>
    </source>
</evidence>
<dbReference type="Proteomes" id="UP000009049">
    <property type="component" value="Chromosome"/>
</dbReference>
<dbReference type="eggNOG" id="COG1576">
    <property type="taxonomic scope" value="Bacteria"/>
</dbReference>
<sequence>MKLILLAVGKTDAGPLEALIADFERRLNHYIPFEIGIVPDIRTKGKVKPEQLKEKEAEAILRALHPQDALWLLDEKGREYSSRGFAGQLQKCMNAGPKRLVLVIGGAYGFSEGLRTRADRTVSLSKMTFNHQVVRLLAVEQLYRAFSILRGDPYHND</sequence>
<comment type="function">
    <text evidence="5">Specifically methylates the pseudouridine at position 1915 (m3Psi1915) in 23S rRNA.</text>
</comment>
<dbReference type="GO" id="GO:0005737">
    <property type="term" value="C:cytoplasm"/>
    <property type="evidence" value="ECO:0007669"/>
    <property type="project" value="UniProtKB-SubCell"/>
</dbReference>
<keyword evidence="1 5" id="KW-0489">Methyltransferase</keyword>
<protein>
    <recommendedName>
        <fullName evidence="5">Ribosomal RNA large subunit methyltransferase H</fullName>
        <ecNumber evidence="5">2.1.1.177</ecNumber>
    </recommendedName>
    <alternativeName>
        <fullName evidence="5">23S rRNA (pseudouridine1915-N3)-methyltransferase</fullName>
    </alternativeName>
    <alternativeName>
        <fullName evidence="5">23S rRNA m3Psi1915 methyltransferase</fullName>
    </alternativeName>
    <alternativeName>
        <fullName evidence="5">rRNA (pseudouridine-N3-)-methyltransferase RlmH</fullName>
    </alternativeName>
</protein>
<organism evidence="6 7">
    <name type="scientific">Robiginitalea biformata (strain ATCC BAA-864 / DSM 15991 / KCTC 12146 / HTCC2501)</name>
    <dbReference type="NCBI Taxonomy" id="313596"/>
    <lineage>
        <taxon>Bacteria</taxon>
        <taxon>Pseudomonadati</taxon>
        <taxon>Bacteroidota</taxon>
        <taxon>Flavobacteriia</taxon>
        <taxon>Flavobacteriales</taxon>
        <taxon>Flavobacteriaceae</taxon>
        <taxon>Robiginitalea</taxon>
    </lineage>
</organism>
<dbReference type="HOGENOM" id="CLU_100552_2_0_10"/>
<accession>A4CNG1</accession>
<dbReference type="Gene3D" id="3.40.1280.10">
    <property type="match status" value="1"/>
</dbReference>
<dbReference type="HAMAP" id="MF_00658">
    <property type="entry name" value="23SrRNA_methyltr_H"/>
    <property type="match status" value="1"/>
</dbReference>
<dbReference type="STRING" id="313596.RB2501_00091"/>
<feature type="binding site" evidence="5">
    <location>
        <position position="105"/>
    </location>
    <ligand>
        <name>S-adenosyl-L-methionine</name>
        <dbReference type="ChEBI" id="CHEBI:59789"/>
    </ligand>
</feature>
<dbReference type="RefSeq" id="WP_015755216.1">
    <property type="nucleotide sequence ID" value="NC_013222.1"/>
</dbReference>
<comment type="subcellular location">
    <subcellularLocation>
        <location evidence="5">Cytoplasm</location>
    </subcellularLocation>
</comment>
<proteinExistence type="inferred from homology"/>